<reference evidence="4" key="1">
    <citation type="journal article" date="2019" name="Int. J. Syst. Evol. Microbiol.">
        <title>The Global Catalogue of Microorganisms (GCM) 10K type strain sequencing project: providing services to taxonomists for standard genome sequencing and annotation.</title>
        <authorList>
            <consortium name="The Broad Institute Genomics Platform"/>
            <consortium name="The Broad Institute Genome Sequencing Center for Infectious Disease"/>
            <person name="Wu L."/>
            <person name="Ma J."/>
        </authorList>
    </citation>
    <scope>NUCLEOTIDE SEQUENCE [LARGE SCALE GENOMIC DNA]</scope>
    <source>
        <strain evidence="4">KCTC 32255</strain>
    </source>
</reference>
<feature type="compositionally biased region" description="Basic residues" evidence="1">
    <location>
        <begin position="635"/>
        <end position="645"/>
    </location>
</feature>
<feature type="compositionally biased region" description="Basic and acidic residues" evidence="1">
    <location>
        <begin position="604"/>
        <end position="620"/>
    </location>
</feature>
<feature type="compositionally biased region" description="Polar residues" evidence="1">
    <location>
        <begin position="94"/>
        <end position="104"/>
    </location>
</feature>
<organism evidence="3 4">
    <name type="scientific">Haloechinothrix salitolerans</name>
    <dbReference type="NCBI Taxonomy" id="926830"/>
    <lineage>
        <taxon>Bacteria</taxon>
        <taxon>Bacillati</taxon>
        <taxon>Actinomycetota</taxon>
        <taxon>Actinomycetes</taxon>
        <taxon>Pseudonocardiales</taxon>
        <taxon>Pseudonocardiaceae</taxon>
        <taxon>Haloechinothrix</taxon>
    </lineage>
</organism>
<feature type="transmembrane region" description="Helical" evidence="2">
    <location>
        <begin position="343"/>
        <end position="366"/>
    </location>
</feature>
<dbReference type="RefSeq" id="WP_345394375.1">
    <property type="nucleotide sequence ID" value="NZ_BAABLA010000021.1"/>
</dbReference>
<sequence>MGRRKSPHPAAGRDVALKQPPPPEPPSRPRRGRWLRLARRVATPLLALSILVLFGAPLALGASPHDDTRAPQIPATAGQPRCGPVEDLPPCTAPSGNPTATTTPCRGGGCLPSPTGAPEPDGGDRPQPPTTQNTGVEDCDTFDIGCHISHSLNAIVRGLVTAALNPLLTFLSESLLTTPTLDDLPQTGPLWSNSWQLVLAAYTTIVVIGGLLVMTHETLQTRYTAKEILPRLVAGFLASFLSLFVVDKLITLANGLSAALLSRGLHADSAGSALRDMITGALSGGGLFLLLMGLALAVMLVVLLVTYVLRVAITVVLVIAAPLLLMCHALPATEGLARWWWRAITGVLAIQVAQSLVLLVALQVFFAPSGWTPFGPKPSGMVNLLVALALITILVKIPFWILKATQISRGRSFAGSLARGYLTYKTFGLLRGATAGAGAGAAVRGGNGGGPGGAGGGRTPPPMPPRPTPPPQPRPTGARNSPARRAPREPIEPRVAPPIEDTVWGRGRTAHDSDSAREPVRAEQHRPAEPAQRRWRADAHLPDAARRARAGAAQAWQPVTASPVWRPAAPGSSALRARPYDELQPAASSRRPAAAAATPRPRQRPSDSPRRRDAAAEKVAARAPQPLVSRTRPTAQHRRRGGGSS</sequence>
<feature type="transmembrane region" description="Helical" evidence="2">
    <location>
        <begin position="381"/>
        <end position="402"/>
    </location>
</feature>
<dbReference type="Proteomes" id="UP001596337">
    <property type="component" value="Unassembled WGS sequence"/>
</dbReference>
<protein>
    <recommendedName>
        <fullName evidence="5">TrbL/VirB6 plasmid conjugal transfer protein</fullName>
    </recommendedName>
</protein>
<evidence type="ECO:0008006" key="5">
    <source>
        <dbReference type="Google" id="ProtNLM"/>
    </source>
</evidence>
<feature type="region of interest" description="Disordered" evidence="1">
    <location>
        <begin position="444"/>
        <end position="645"/>
    </location>
</feature>
<keyword evidence="4" id="KW-1185">Reference proteome</keyword>
<dbReference type="EMBL" id="JBHSXX010000001">
    <property type="protein sequence ID" value="MFC6870137.1"/>
    <property type="molecule type" value="Genomic_DNA"/>
</dbReference>
<feature type="region of interest" description="Disordered" evidence="1">
    <location>
        <begin position="1"/>
        <end position="31"/>
    </location>
</feature>
<evidence type="ECO:0000256" key="1">
    <source>
        <dbReference type="SAM" id="MobiDB-lite"/>
    </source>
</evidence>
<name>A0ABW2C6J2_9PSEU</name>
<dbReference type="PANTHER" id="PTHR48125">
    <property type="entry name" value="LP07818P1"/>
    <property type="match status" value="1"/>
</dbReference>
<evidence type="ECO:0000313" key="4">
    <source>
        <dbReference type="Proteomes" id="UP001596337"/>
    </source>
</evidence>
<feature type="region of interest" description="Disordered" evidence="1">
    <location>
        <begin position="65"/>
        <end position="136"/>
    </location>
</feature>
<keyword evidence="2" id="KW-1133">Transmembrane helix</keyword>
<feature type="compositionally biased region" description="Pro residues" evidence="1">
    <location>
        <begin position="459"/>
        <end position="474"/>
    </location>
</feature>
<evidence type="ECO:0000313" key="3">
    <source>
        <dbReference type="EMBL" id="MFC6870137.1"/>
    </source>
</evidence>
<evidence type="ECO:0000256" key="2">
    <source>
        <dbReference type="SAM" id="Phobius"/>
    </source>
</evidence>
<comment type="caution">
    <text evidence="3">The sequence shown here is derived from an EMBL/GenBank/DDBJ whole genome shotgun (WGS) entry which is preliminary data.</text>
</comment>
<feature type="transmembrane region" description="Helical" evidence="2">
    <location>
        <begin position="286"/>
        <end position="305"/>
    </location>
</feature>
<accession>A0ABW2C6J2</accession>
<feature type="transmembrane region" description="Helical" evidence="2">
    <location>
        <begin position="195"/>
        <end position="216"/>
    </location>
</feature>
<dbReference type="PANTHER" id="PTHR48125:SF10">
    <property type="entry name" value="OS12G0136300 PROTEIN"/>
    <property type="match status" value="1"/>
</dbReference>
<feature type="compositionally biased region" description="Gly residues" evidence="1">
    <location>
        <begin position="444"/>
        <end position="458"/>
    </location>
</feature>
<feature type="transmembrane region" description="Helical" evidence="2">
    <location>
        <begin position="311"/>
        <end position="331"/>
    </location>
</feature>
<dbReference type="Pfam" id="PF19590">
    <property type="entry name" value="TrbL_3"/>
    <property type="match status" value="1"/>
</dbReference>
<keyword evidence="2" id="KW-0812">Transmembrane</keyword>
<keyword evidence="2" id="KW-0472">Membrane</keyword>
<feature type="compositionally biased region" description="Low complexity" evidence="1">
    <location>
        <begin position="585"/>
        <end position="600"/>
    </location>
</feature>
<dbReference type="InterPro" id="IPR045782">
    <property type="entry name" value="TrbL_3"/>
</dbReference>
<feature type="compositionally biased region" description="Basic and acidic residues" evidence="1">
    <location>
        <begin position="509"/>
        <end position="546"/>
    </location>
</feature>
<proteinExistence type="predicted"/>
<gene>
    <name evidence="3" type="ORF">ACFQGD_23640</name>
</gene>
<feature type="transmembrane region" description="Helical" evidence="2">
    <location>
        <begin position="37"/>
        <end position="60"/>
    </location>
</feature>